<evidence type="ECO:0000313" key="1">
    <source>
        <dbReference type="EMBL" id="JAH80593.1"/>
    </source>
</evidence>
<dbReference type="EMBL" id="GBXM01027984">
    <property type="protein sequence ID" value="JAH80593.1"/>
    <property type="molecule type" value="Transcribed_RNA"/>
</dbReference>
<reference evidence="1" key="2">
    <citation type="journal article" date="2015" name="Fish Shellfish Immunol.">
        <title>Early steps in the European eel (Anguilla anguilla)-Vibrio vulnificus interaction in the gills: Role of the RtxA13 toxin.</title>
        <authorList>
            <person name="Callol A."/>
            <person name="Pajuelo D."/>
            <person name="Ebbesson L."/>
            <person name="Teles M."/>
            <person name="MacKenzie S."/>
            <person name="Amaro C."/>
        </authorList>
    </citation>
    <scope>NUCLEOTIDE SEQUENCE</scope>
</reference>
<dbReference type="AlphaFoldDB" id="A0A0E9VTH7"/>
<reference evidence="1" key="1">
    <citation type="submission" date="2014-11" db="EMBL/GenBank/DDBJ databases">
        <authorList>
            <person name="Amaro Gonzalez C."/>
        </authorList>
    </citation>
    <scope>NUCLEOTIDE SEQUENCE</scope>
</reference>
<proteinExistence type="predicted"/>
<sequence>MPPNTNKVYVNCWPQLYVHQRMTLGTMSVTTEKLSQWLFSLESK</sequence>
<organism evidence="1">
    <name type="scientific">Anguilla anguilla</name>
    <name type="common">European freshwater eel</name>
    <name type="synonym">Muraena anguilla</name>
    <dbReference type="NCBI Taxonomy" id="7936"/>
    <lineage>
        <taxon>Eukaryota</taxon>
        <taxon>Metazoa</taxon>
        <taxon>Chordata</taxon>
        <taxon>Craniata</taxon>
        <taxon>Vertebrata</taxon>
        <taxon>Euteleostomi</taxon>
        <taxon>Actinopterygii</taxon>
        <taxon>Neopterygii</taxon>
        <taxon>Teleostei</taxon>
        <taxon>Anguilliformes</taxon>
        <taxon>Anguillidae</taxon>
        <taxon>Anguilla</taxon>
    </lineage>
</organism>
<protein>
    <submittedName>
        <fullName evidence="1">Uncharacterized protein</fullName>
    </submittedName>
</protein>
<name>A0A0E9VTH7_ANGAN</name>
<accession>A0A0E9VTH7</accession>